<evidence type="ECO:0000313" key="2">
    <source>
        <dbReference type="EMBL" id="MFC4292671.1"/>
    </source>
</evidence>
<feature type="region of interest" description="Disordered" evidence="1">
    <location>
        <begin position="207"/>
        <end position="234"/>
    </location>
</feature>
<feature type="compositionally biased region" description="Basic and acidic residues" evidence="1">
    <location>
        <begin position="225"/>
        <end position="234"/>
    </location>
</feature>
<accession>A0ABV8RH34</accession>
<reference evidence="3" key="1">
    <citation type="journal article" date="2019" name="Int. J. Syst. Evol. Microbiol.">
        <title>The Global Catalogue of Microorganisms (GCM) 10K type strain sequencing project: providing services to taxonomists for standard genome sequencing and annotation.</title>
        <authorList>
            <consortium name="The Broad Institute Genomics Platform"/>
            <consortium name="The Broad Institute Genome Sequencing Center for Infectious Disease"/>
            <person name="Wu L."/>
            <person name="Ma J."/>
        </authorList>
    </citation>
    <scope>NUCLEOTIDE SEQUENCE [LARGE SCALE GENOMIC DNA]</scope>
    <source>
        <strain evidence="3">CECT 8531</strain>
    </source>
</reference>
<dbReference type="EMBL" id="JBHSDH010000013">
    <property type="protein sequence ID" value="MFC4292671.1"/>
    <property type="molecule type" value="Genomic_DNA"/>
</dbReference>
<gene>
    <name evidence="2" type="ORF">ACFOWX_09630</name>
</gene>
<protein>
    <recommendedName>
        <fullName evidence="4">Lipoprotein</fullName>
    </recommendedName>
</protein>
<evidence type="ECO:0000256" key="1">
    <source>
        <dbReference type="SAM" id="MobiDB-lite"/>
    </source>
</evidence>
<name>A0ABV8RH34_9SPHN</name>
<dbReference type="RefSeq" id="WP_381423551.1">
    <property type="nucleotide sequence ID" value="NZ_JBHSDH010000013.1"/>
</dbReference>
<organism evidence="2 3">
    <name type="scientific">Sphingorhabdus arenilitoris</name>
    <dbReference type="NCBI Taxonomy" id="1490041"/>
    <lineage>
        <taxon>Bacteria</taxon>
        <taxon>Pseudomonadati</taxon>
        <taxon>Pseudomonadota</taxon>
        <taxon>Alphaproteobacteria</taxon>
        <taxon>Sphingomonadales</taxon>
        <taxon>Sphingomonadaceae</taxon>
        <taxon>Sphingorhabdus</taxon>
    </lineage>
</organism>
<proteinExistence type="predicted"/>
<dbReference type="Proteomes" id="UP001595887">
    <property type="component" value="Unassembled WGS sequence"/>
</dbReference>
<sequence length="250" mass="27733">MKRLRPDAAAACLRIAANDNSNNAWRAAPLCKCGWGDGGVRMVVGLCAAVLGLSACGEREASPEIPEAIERMMSASFPADGQIYVQSQERFLINSFTNLCLHQSSGELKGQYYSTPFNDYFRQVMNKERSIDSKGRFSDSNLDCKKERSVFLFSKSWPNRQGKPYKLVLAVWQGPIDAQGQPEAYWVGGVERGEGNMPPVMITSPFDIPGTGPTDEQSKKLSQMRLKEQKGFDGSRLSEKFAWSVQGDEE</sequence>
<keyword evidence="3" id="KW-1185">Reference proteome</keyword>
<evidence type="ECO:0008006" key="4">
    <source>
        <dbReference type="Google" id="ProtNLM"/>
    </source>
</evidence>
<evidence type="ECO:0000313" key="3">
    <source>
        <dbReference type="Proteomes" id="UP001595887"/>
    </source>
</evidence>
<comment type="caution">
    <text evidence="2">The sequence shown here is derived from an EMBL/GenBank/DDBJ whole genome shotgun (WGS) entry which is preliminary data.</text>
</comment>